<evidence type="ECO:0000313" key="4">
    <source>
        <dbReference type="Proteomes" id="UP000015102"/>
    </source>
</evidence>
<dbReference type="STRING" id="36166.T1GDZ8"/>
<name>T1GDZ8_MEGSC</name>
<proteinExistence type="predicted"/>
<feature type="coiled-coil region" evidence="1">
    <location>
        <begin position="72"/>
        <end position="99"/>
    </location>
</feature>
<dbReference type="EnsemblMetazoa" id="MESCA001553-RA">
    <property type="protein sequence ID" value="MESCA001553-PA"/>
    <property type="gene ID" value="MESCA001553"/>
</dbReference>
<evidence type="ECO:0000256" key="2">
    <source>
        <dbReference type="SAM" id="Phobius"/>
    </source>
</evidence>
<keyword evidence="2" id="KW-0472">Membrane</keyword>
<evidence type="ECO:0000313" key="3">
    <source>
        <dbReference type="EnsemblMetazoa" id="MESCA001553-PA"/>
    </source>
</evidence>
<accession>T1GDZ8</accession>
<dbReference type="AlphaFoldDB" id="T1GDZ8"/>
<dbReference type="Proteomes" id="UP000015102">
    <property type="component" value="Unassembled WGS sequence"/>
</dbReference>
<dbReference type="HOGENOM" id="CLU_1870280_0_0_1"/>
<reference evidence="4" key="1">
    <citation type="submission" date="2013-02" db="EMBL/GenBank/DDBJ databases">
        <authorList>
            <person name="Hughes D."/>
        </authorList>
    </citation>
    <scope>NUCLEOTIDE SEQUENCE</scope>
    <source>
        <strain>Durham</strain>
        <strain evidence="4">NC isolate 2 -- Noor lab</strain>
    </source>
</reference>
<protein>
    <submittedName>
        <fullName evidence="3">Uncharacterized protein</fullName>
    </submittedName>
</protein>
<keyword evidence="1" id="KW-0175">Coiled coil</keyword>
<dbReference type="EMBL" id="CAQQ02031751">
    <property type="status" value="NOT_ANNOTATED_CDS"/>
    <property type="molecule type" value="Genomic_DNA"/>
</dbReference>
<keyword evidence="2" id="KW-0812">Transmembrane</keyword>
<feature type="transmembrane region" description="Helical" evidence="2">
    <location>
        <begin position="115"/>
        <end position="136"/>
    </location>
</feature>
<reference evidence="3" key="2">
    <citation type="submission" date="2015-06" db="UniProtKB">
        <authorList>
            <consortium name="EnsemblMetazoa"/>
        </authorList>
    </citation>
    <scope>IDENTIFICATION</scope>
</reference>
<dbReference type="EMBL" id="CAQQ02031752">
    <property type="status" value="NOT_ANNOTATED_CDS"/>
    <property type="molecule type" value="Genomic_DNA"/>
</dbReference>
<keyword evidence="4" id="KW-1185">Reference proteome</keyword>
<keyword evidence="2" id="KW-1133">Transmembrane helix</keyword>
<sequence length="137" mass="16233">WIYKYADLRPWDPRNDVRQYEADYRILTKTRLQAPMIRKASIISSDTFHSRQSMSVLKSKRAPGLLKIMKTMADMNDSLEKQSKELQFIKMKLDRIEMATSGEHKFLGLKINQTILMKTMIWAFVGIFISFIFKFFK</sequence>
<organism evidence="3 4">
    <name type="scientific">Megaselia scalaris</name>
    <name type="common">Humpbacked fly</name>
    <name type="synonym">Phora scalaris</name>
    <dbReference type="NCBI Taxonomy" id="36166"/>
    <lineage>
        <taxon>Eukaryota</taxon>
        <taxon>Metazoa</taxon>
        <taxon>Ecdysozoa</taxon>
        <taxon>Arthropoda</taxon>
        <taxon>Hexapoda</taxon>
        <taxon>Insecta</taxon>
        <taxon>Pterygota</taxon>
        <taxon>Neoptera</taxon>
        <taxon>Endopterygota</taxon>
        <taxon>Diptera</taxon>
        <taxon>Brachycera</taxon>
        <taxon>Muscomorpha</taxon>
        <taxon>Platypezoidea</taxon>
        <taxon>Phoridae</taxon>
        <taxon>Megaseliini</taxon>
        <taxon>Megaselia</taxon>
    </lineage>
</organism>
<evidence type="ECO:0000256" key="1">
    <source>
        <dbReference type="SAM" id="Coils"/>
    </source>
</evidence>